<name>A0A1I1GH84_9RHOB</name>
<reference evidence="2 3" key="1">
    <citation type="submission" date="2016-10" db="EMBL/GenBank/DDBJ databases">
        <authorList>
            <person name="de Groot N.N."/>
        </authorList>
    </citation>
    <scope>NUCLEOTIDE SEQUENCE [LARGE SCALE GENOMIC DNA]</scope>
    <source>
        <strain evidence="2 3">DSM 19548</strain>
    </source>
</reference>
<accession>A0A1I1GH84</accession>
<organism evidence="2 3">
    <name type="scientific">Tropicimonas isoalkanivorans</name>
    <dbReference type="NCBI Taxonomy" id="441112"/>
    <lineage>
        <taxon>Bacteria</taxon>
        <taxon>Pseudomonadati</taxon>
        <taxon>Pseudomonadota</taxon>
        <taxon>Alphaproteobacteria</taxon>
        <taxon>Rhodobacterales</taxon>
        <taxon>Roseobacteraceae</taxon>
        <taxon>Tropicimonas</taxon>
    </lineage>
</organism>
<feature type="region of interest" description="Disordered" evidence="1">
    <location>
        <begin position="28"/>
        <end position="61"/>
    </location>
</feature>
<proteinExistence type="predicted"/>
<feature type="region of interest" description="Disordered" evidence="1">
    <location>
        <begin position="160"/>
        <end position="197"/>
    </location>
</feature>
<protein>
    <submittedName>
        <fullName evidence="2">Uncharacterized protein</fullName>
    </submittedName>
</protein>
<keyword evidence="3" id="KW-1185">Reference proteome</keyword>
<dbReference type="AlphaFoldDB" id="A0A1I1GH84"/>
<evidence type="ECO:0000256" key="1">
    <source>
        <dbReference type="SAM" id="MobiDB-lite"/>
    </source>
</evidence>
<sequence>MPTRQGVHPLREQGAMAAHHQAAFETNQAGSNRPHHHPETTWESHPHRRRSRRLPDGKGLPRVCPHRAQVDHNVPVPRAPPQNLSHSPVALHGGAMADTGSGWAGWRHSIRLTRCGLSTQAAPASLLAGRGLSGAATGQASATLTSAGPTARAGWAGIWSRPQSMSHPGWPGPGVLPDGRKKRPQASCSASGLAPGA</sequence>
<dbReference type="EMBL" id="FOLG01000002">
    <property type="protein sequence ID" value="SFC10891.1"/>
    <property type="molecule type" value="Genomic_DNA"/>
</dbReference>
<feature type="region of interest" description="Disordered" evidence="1">
    <location>
        <begin position="1"/>
        <end position="20"/>
    </location>
</feature>
<evidence type="ECO:0000313" key="3">
    <source>
        <dbReference type="Proteomes" id="UP000198728"/>
    </source>
</evidence>
<evidence type="ECO:0000313" key="2">
    <source>
        <dbReference type="EMBL" id="SFC10891.1"/>
    </source>
</evidence>
<gene>
    <name evidence="2" type="ORF">SAMN04488094_102572</name>
</gene>
<dbReference type="Proteomes" id="UP000198728">
    <property type="component" value="Unassembled WGS sequence"/>
</dbReference>